<dbReference type="GO" id="GO:0006508">
    <property type="term" value="P:proteolysis"/>
    <property type="evidence" value="ECO:0007669"/>
    <property type="project" value="InterPro"/>
</dbReference>
<dbReference type="Proteomes" id="UP000054324">
    <property type="component" value="Unassembled WGS sequence"/>
</dbReference>
<keyword evidence="3" id="KW-1185">Reference proteome</keyword>
<dbReference type="GO" id="GO:0004252">
    <property type="term" value="F:serine-type endopeptidase activity"/>
    <property type="evidence" value="ECO:0007669"/>
    <property type="project" value="InterPro"/>
</dbReference>
<dbReference type="AlphaFoldDB" id="A0A074Z1J5"/>
<feature type="domain" description="Peptidase S1" evidence="1">
    <location>
        <begin position="2"/>
        <end position="76"/>
    </location>
</feature>
<dbReference type="KEGG" id="ovi:T265_15210"/>
<organism evidence="2 3">
    <name type="scientific">Opisthorchis viverrini</name>
    <name type="common">Southeast Asian liver fluke</name>
    <dbReference type="NCBI Taxonomy" id="6198"/>
    <lineage>
        <taxon>Eukaryota</taxon>
        <taxon>Metazoa</taxon>
        <taxon>Spiralia</taxon>
        <taxon>Lophotrochozoa</taxon>
        <taxon>Platyhelminthes</taxon>
        <taxon>Trematoda</taxon>
        <taxon>Digenea</taxon>
        <taxon>Opisthorchiida</taxon>
        <taxon>Opisthorchiata</taxon>
        <taxon>Opisthorchiidae</taxon>
        <taxon>Opisthorchis</taxon>
    </lineage>
</organism>
<reference evidence="2 3" key="1">
    <citation type="submission" date="2013-11" db="EMBL/GenBank/DDBJ databases">
        <title>Opisthorchis viverrini - life in the bile duct.</title>
        <authorList>
            <person name="Young N.D."/>
            <person name="Nagarajan N."/>
            <person name="Lin S.J."/>
            <person name="Korhonen P.K."/>
            <person name="Jex A.R."/>
            <person name="Hall R.S."/>
            <person name="Safavi-Hemami H."/>
            <person name="Kaewkong W."/>
            <person name="Bertrand D."/>
            <person name="Gao S."/>
            <person name="Seet Q."/>
            <person name="Wongkham S."/>
            <person name="Teh B.T."/>
            <person name="Wongkham C."/>
            <person name="Intapan P.M."/>
            <person name="Maleewong W."/>
            <person name="Yang X."/>
            <person name="Hu M."/>
            <person name="Wang Z."/>
            <person name="Hofmann A."/>
            <person name="Sternberg P.W."/>
            <person name="Tan P."/>
            <person name="Wang J."/>
            <person name="Gasser R.B."/>
        </authorList>
    </citation>
    <scope>NUCLEOTIDE SEQUENCE [LARGE SCALE GENOMIC DNA]</scope>
</reference>
<dbReference type="Gene3D" id="2.40.10.10">
    <property type="entry name" value="Trypsin-like serine proteases"/>
    <property type="match status" value="1"/>
</dbReference>
<dbReference type="STRING" id="6198.A0A074Z1J5"/>
<evidence type="ECO:0000259" key="1">
    <source>
        <dbReference type="Pfam" id="PF00089"/>
    </source>
</evidence>
<dbReference type="SUPFAM" id="SSF50494">
    <property type="entry name" value="Trypsin-like serine proteases"/>
    <property type="match status" value="1"/>
</dbReference>
<protein>
    <recommendedName>
        <fullName evidence="1">Peptidase S1 domain-containing protein</fullName>
    </recommendedName>
</protein>
<name>A0A074Z1J5_OPIVI</name>
<dbReference type="RefSeq" id="XP_009175329.1">
    <property type="nucleotide sequence ID" value="XM_009177065.1"/>
</dbReference>
<dbReference type="InterPro" id="IPR009003">
    <property type="entry name" value="Peptidase_S1_PA"/>
</dbReference>
<sequence>TNDIALLKLSTPFDLTRPNISAVNLPATNNSTLPNVNESGEMVGFGIYLHPDRIPTTAQLATFRVDTHQRCAQVHAAYNPFNPIYNFCVDDDVTRRLMKLSAVYHILLGQCCFWRLTFPPPMYTLLFGSILSMVCWFDIEKYIFLVVVMNNEISRAICLVFMN</sequence>
<evidence type="ECO:0000313" key="2">
    <source>
        <dbReference type="EMBL" id="KER20926.1"/>
    </source>
</evidence>
<dbReference type="OrthoDB" id="6045329at2759"/>
<dbReference type="GeneID" id="20329375"/>
<feature type="non-terminal residue" evidence="2">
    <location>
        <position position="1"/>
    </location>
</feature>
<dbReference type="InterPro" id="IPR043504">
    <property type="entry name" value="Peptidase_S1_PA_chymotrypsin"/>
</dbReference>
<dbReference type="CTD" id="20329375"/>
<evidence type="ECO:0000313" key="3">
    <source>
        <dbReference type="Proteomes" id="UP000054324"/>
    </source>
</evidence>
<gene>
    <name evidence="2" type="ORF">T265_15210</name>
</gene>
<dbReference type="InterPro" id="IPR001254">
    <property type="entry name" value="Trypsin_dom"/>
</dbReference>
<proteinExistence type="predicted"/>
<dbReference type="Pfam" id="PF00089">
    <property type="entry name" value="Trypsin"/>
    <property type="match status" value="1"/>
</dbReference>
<accession>A0A074Z1J5</accession>
<feature type="non-terminal residue" evidence="2">
    <location>
        <position position="163"/>
    </location>
</feature>
<dbReference type="EMBL" id="KL597009">
    <property type="protein sequence ID" value="KER20926.1"/>
    <property type="molecule type" value="Genomic_DNA"/>
</dbReference>